<keyword evidence="3" id="KW-1185">Reference proteome</keyword>
<evidence type="ECO:0000313" key="2">
    <source>
        <dbReference type="EMBL" id="QDS89076.1"/>
    </source>
</evidence>
<organism evidence="2 3">
    <name type="scientific">Rosistilla ulvae</name>
    <dbReference type="NCBI Taxonomy" id="1930277"/>
    <lineage>
        <taxon>Bacteria</taxon>
        <taxon>Pseudomonadati</taxon>
        <taxon>Planctomycetota</taxon>
        <taxon>Planctomycetia</taxon>
        <taxon>Pirellulales</taxon>
        <taxon>Pirellulaceae</taxon>
        <taxon>Rosistilla</taxon>
    </lineage>
</organism>
<gene>
    <name evidence="2" type="ORF">EC9_32730</name>
</gene>
<dbReference type="Proteomes" id="UP000319557">
    <property type="component" value="Chromosome"/>
</dbReference>
<proteinExistence type="predicted"/>
<dbReference type="AlphaFoldDB" id="A0A517M2H4"/>
<reference evidence="2 3" key="1">
    <citation type="submission" date="2019-02" db="EMBL/GenBank/DDBJ databases">
        <title>Deep-cultivation of Planctomycetes and their phenomic and genomic characterization uncovers novel biology.</title>
        <authorList>
            <person name="Wiegand S."/>
            <person name="Jogler M."/>
            <person name="Boedeker C."/>
            <person name="Pinto D."/>
            <person name="Vollmers J."/>
            <person name="Rivas-Marin E."/>
            <person name="Kohn T."/>
            <person name="Peeters S.H."/>
            <person name="Heuer A."/>
            <person name="Rast P."/>
            <person name="Oberbeckmann S."/>
            <person name="Bunk B."/>
            <person name="Jeske O."/>
            <person name="Meyerdierks A."/>
            <person name="Storesund J.E."/>
            <person name="Kallscheuer N."/>
            <person name="Luecker S."/>
            <person name="Lage O.M."/>
            <person name="Pohl T."/>
            <person name="Merkel B.J."/>
            <person name="Hornburger P."/>
            <person name="Mueller R.-W."/>
            <person name="Bruemmer F."/>
            <person name="Labrenz M."/>
            <person name="Spormann A.M."/>
            <person name="Op den Camp H."/>
            <person name="Overmann J."/>
            <person name="Amann R."/>
            <person name="Jetten M.S.M."/>
            <person name="Mascher T."/>
            <person name="Medema M.H."/>
            <person name="Devos D.P."/>
            <person name="Kaster A.-K."/>
            <person name="Ovreas L."/>
            <person name="Rohde M."/>
            <person name="Galperin M.Y."/>
            <person name="Jogler C."/>
        </authorList>
    </citation>
    <scope>NUCLEOTIDE SEQUENCE [LARGE SCALE GENOMIC DNA]</scope>
    <source>
        <strain evidence="2 3">EC9</strain>
    </source>
</reference>
<name>A0A517M2H4_9BACT</name>
<feature type="region of interest" description="Disordered" evidence="1">
    <location>
        <begin position="59"/>
        <end position="105"/>
    </location>
</feature>
<accession>A0A517M2H4</accession>
<evidence type="ECO:0000256" key="1">
    <source>
        <dbReference type="SAM" id="MobiDB-lite"/>
    </source>
</evidence>
<evidence type="ECO:0000313" key="3">
    <source>
        <dbReference type="Proteomes" id="UP000319557"/>
    </source>
</evidence>
<dbReference type="KEGG" id="ruv:EC9_32730"/>
<sequence length="206" mass="23487">MPESNRRGDEFFILVAVVCLVLEPRRSKSPVSRWQVWGERFARYLASSISIKAFIQAERRSPRNEPSSSGKRIAQGIVEPRSQSSLPVELQDRRHRHHVDQKHNNRTAAQVDEVCLRRMLTSVLAIIDTGMQADLRQLLPKVWAKDHPAQVCSYRSKAINRPGPETYKPTIEKCQRDSTTHPLFSPEAGQKPISRPVCSCCHQIPM</sequence>
<dbReference type="EMBL" id="CP036261">
    <property type="protein sequence ID" value="QDS89076.1"/>
    <property type="molecule type" value="Genomic_DNA"/>
</dbReference>
<protein>
    <submittedName>
        <fullName evidence="2">Uncharacterized protein</fullName>
    </submittedName>
</protein>